<dbReference type="PANTHER" id="PTHR47723">
    <property type="entry name" value="OS05G0353850 PROTEIN"/>
    <property type="match status" value="1"/>
</dbReference>
<dbReference type="InterPro" id="IPR053151">
    <property type="entry name" value="RNase_H-like"/>
</dbReference>
<comment type="caution">
    <text evidence="2">The sequence shown here is derived from an EMBL/GenBank/DDBJ whole genome shotgun (WGS) entry which is preliminary data.</text>
</comment>
<proteinExistence type="predicted"/>
<dbReference type="Pfam" id="PF13456">
    <property type="entry name" value="RVT_3"/>
    <property type="match status" value="1"/>
</dbReference>
<dbReference type="Gene3D" id="3.30.420.10">
    <property type="entry name" value="Ribonuclease H-like superfamily/Ribonuclease H"/>
    <property type="match status" value="1"/>
</dbReference>
<feature type="domain" description="RNase H type-1" evidence="1">
    <location>
        <begin position="3"/>
        <end position="96"/>
    </location>
</feature>
<accession>A0A8J4VET1</accession>
<dbReference type="InterPro" id="IPR036397">
    <property type="entry name" value="RNaseH_sf"/>
</dbReference>
<sequence length="104" mass="11360">MVVLARSKAMNGMYEAKTTEAIAVKEGILLARERGINHVIIESDSLLVVQVVNTNLNMGELGASIQGIIGLLRAFGSWNLKHMKREYNRATHELAQIAKAAEAT</sequence>
<dbReference type="InterPro" id="IPR044730">
    <property type="entry name" value="RNase_H-like_dom_plant"/>
</dbReference>
<gene>
    <name evidence="2" type="ORF">CMV_027789</name>
</gene>
<dbReference type="InterPro" id="IPR002156">
    <property type="entry name" value="RNaseH_domain"/>
</dbReference>
<protein>
    <recommendedName>
        <fullName evidence="1">RNase H type-1 domain-containing protein</fullName>
    </recommendedName>
</protein>
<name>A0A8J4VET1_9ROSI</name>
<dbReference type="InterPro" id="IPR012337">
    <property type="entry name" value="RNaseH-like_sf"/>
</dbReference>
<dbReference type="AlphaFoldDB" id="A0A8J4VET1"/>
<dbReference type="Proteomes" id="UP000737018">
    <property type="component" value="Unassembled WGS sequence"/>
</dbReference>
<dbReference type="SUPFAM" id="SSF53098">
    <property type="entry name" value="Ribonuclease H-like"/>
    <property type="match status" value="1"/>
</dbReference>
<dbReference type="EMBL" id="JRKL02010756">
    <property type="protein sequence ID" value="KAF3945881.1"/>
    <property type="molecule type" value="Genomic_DNA"/>
</dbReference>
<reference evidence="2" key="1">
    <citation type="submission" date="2020-03" db="EMBL/GenBank/DDBJ databases">
        <title>Castanea mollissima Vanexum genome sequencing.</title>
        <authorList>
            <person name="Staton M."/>
        </authorList>
    </citation>
    <scope>NUCLEOTIDE SEQUENCE</scope>
    <source>
        <tissue evidence="2">Leaf</tissue>
    </source>
</reference>
<evidence type="ECO:0000313" key="3">
    <source>
        <dbReference type="Proteomes" id="UP000737018"/>
    </source>
</evidence>
<organism evidence="2 3">
    <name type="scientific">Castanea mollissima</name>
    <name type="common">Chinese chestnut</name>
    <dbReference type="NCBI Taxonomy" id="60419"/>
    <lineage>
        <taxon>Eukaryota</taxon>
        <taxon>Viridiplantae</taxon>
        <taxon>Streptophyta</taxon>
        <taxon>Embryophyta</taxon>
        <taxon>Tracheophyta</taxon>
        <taxon>Spermatophyta</taxon>
        <taxon>Magnoliopsida</taxon>
        <taxon>eudicotyledons</taxon>
        <taxon>Gunneridae</taxon>
        <taxon>Pentapetalae</taxon>
        <taxon>rosids</taxon>
        <taxon>fabids</taxon>
        <taxon>Fagales</taxon>
        <taxon>Fagaceae</taxon>
        <taxon>Castanea</taxon>
    </lineage>
</organism>
<evidence type="ECO:0000313" key="2">
    <source>
        <dbReference type="EMBL" id="KAF3945881.1"/>
    </source>
</evidence>
<keyword evidence="3" id="KW-1185">Reference proteome</keyword>
<evidence type="ECO:0000259" key="1">
    <source>
        <dbReference type="Pfam" id="PF13456"/>
    </source>
</evidence>
<dbReference type="OrthoDB" id="1306280at2759"/>
<dbReference type="PANTHER" id="PTHR47723:SF24">
    <property type="entry name" value="RNASE H TYPE-1 DOMAIN-CONTAINING PROTEIN"/>
    <property type="match status" value="1"/>
</dbReference>
<dbReference type="GO" id="GO:0003676">
    <property type="term" value="F:nucleic acid binding"/>
    <property type="evidence" value="ECO:0007669"/>
    <property type="project" value="InterPro"/>
</dbReference>
<dbReference type="CDD" id="cd06222">
    <property type="entry name" value="RNase_H_like"/>
    <property type="match status" value="1"/>
</dbReference>
<dbReference type="GO" id="GO:0004523">
    <property type="term" value="F:RNA-DNA hybrid ribonuclease activity"/>
    <property type="evidence" value="ECO:0007669"/>
    <property type="project" value="InterPro"/>
</dbReference>